<dbReference type="EMBL" id="RBAN01000001">
    <property type="protein sequence ID" value="RKN58189.1"/>
    <property type="molecule type" value="Genomic_DNA"/>
</dbReference>
<protein>
    <submittedName>
        <fullName evidence="2">Alpha/beta hydrolase</fullName>
    </submittedName>
</protein>
<dbReference type="PANTHER" id="PTHR47751:SF1">
    <property type="entry name" value="SUPERFAMILY HYDROLASE, PUTATIVE (AFU_ORTHOLOGUE AFUA_2G16580)-RELATED"/>
    <property type="match status" value="1"/>
</dbReference>
<dbReference type="SUPFAM" id="SSF53474">
    <property type="entry name" value="alpha/beta-Hydrolases"/>
    <property type="match status" value="1"/>
</dbReference>
<dbReference type="Gene3D" id="1.10.10.800">
    <property type="match status" value="1"/>
</dbReference>
<keyword evidence="2" id="KW-0378">Hydrolase</keyword>
<reference evidence="2 3" key="1">
    <citation type="journal article" date="2015" name="Int. J. Syst. Evol. Microbiol.">
        <title>Micromonospora costi sp. nov., isolated from a leaf of Costus speciosus.</title>
        <authorList>
            <person name="Thawai C."/>
        </authorList>
    </citation>
    <scope>NUCLEOTIDE SEQUENCE [LARGE SCALE GENOMIC DNA]</scope>
    <source>
        <strain evidence="2 3">CS1-12</strain>
    </source>
</reference>
<name>A0A3B0ACV4_9ACTN</name>
<dbReference type="InterPro" id="IPR000073">
    <property type="entry name" value="AB_hydrolase_1"/>
</dbReference>
<organism evidence="2 3">
    <name type="scientific">Micromonospora costi</name>
    <dbReference type="NCBI Taxonomy" id="1530042"/>
    <lineage>
        <taxon>Bacteria</taxon>
        <taxon>Bacillati</taxon>
        <taxon>Actinomycetota</taxon>
        <taxon>Actinomycetes</taxon>
        <taxon>Micromonosporales</taxon>
        <taxon>Micromonosporaceae</taxon>
        <taxon>Micromonospora</taxon>
    </lineage>
</organism>
<dbReference type="InterPro" id="IPR022742">
    <property type="entry name" value="Hydrolase_4"/>
</dbReference>
<comment type="caution">
    <text evidence="2">The sequence shown here is derived from an EMBL/GenBank/DDBJ whole genome shotgun (WGS) entry which is preliminary data.</text>
</comment>
<dbReference type="PANTHER" id="PTHR47751">
    <property type="entry name" value="SUPERFAMILY HYDROLASE, PUTATIVE (AFU_ORTHOLOGUE AFUA_2G16580)-RELATED"/>
    <property type="match status" value="1"/>
</dbReference>
<dbReference type="PRINTS" id="PR00111">
    <property type="entry name" value="ABHYDROLASE"/>
</dbReference>
<dbReference type="InterPro" id="IPR029058">
    <property type="entry name" value="AB_hydrolase_fold"/>
</dbReference>
<dbReference type="AlphaFoldDB" id="A0A3B0ACV4"/>
<dbReference type="Gene3D" id="3.40.50.1820">
    <property type="entry name" value="alpha/beta hydrolase"/>
    <property type="match status" value="1"/>
</dbReference>
<dbReference type="OrthoDB" id="9805123at2"/>
<sequence length="307" mass="32238">MSDVTTLPSTRTPPPIRTERVTFTSEGLTLVGELRLPATATATAGAAPAVALTGPFTGVKEQVAGVYAERLARSGFATLACDHRGFGESEGRRGHEDSQGKLADLRAAVDLLRSRPEVDPDRVGLVGVCLGGGYAVRAAAEDPRVKAVVGVAGGYNSPAWFAERMGADTYRSMLAGLLDAYDETLPAVAPGGAAAAMGGEEPYAYYGTSRSASPHWVNRVTRGSLYSLMTFDALGAAPLLAATPLLVVHGRADAYCAPELAAELHRRATGAKELVWLDAAQHIDLYDTEPYVTEAVGAAADFLRRHL</sequence>
<dbReference type="InterPro" id="IPR051411">
    <property type="entry name" value="Polyketide_trans_af380"/>
</dbReference>
<accession>A0A3B0ACV4</accession>
<keyword evidence="3" id="KW-1185">Reference proteome</keyword>
<dbReference type="GO" id="GO:0016787">
    <property type="term" value="F:hydrolase activity"/>
    <property type="evidence" value="ECO:0007669"/>
    <property type="project" value="UniProtKB-KW"/>
</dbReference>
<dbReference type="Proteomes" id="UP000279968">
    <property type="component" value="Unassembled WGS sequence"/>
</dbReference>
<evidence type="ECO:0000313" key="2">
    <source>
        <dbReference type="EMBL" id="RKN58189.1"/>
    </source>
</evidence>
<evidence type="ECO:0000313" key="3">
    <source>
        <dbReference type="Proteomes" id="UP000279968"/>
    </source>
</evidence>
<gene>
    <name evidence="2" type="ORF">D7193_06265</name>
</gene>
<dbReference type="Pfam" id="PF12146">
    <property type="entry name" value="Hydrolase_4"/>
    <property type="match status" value="1"/>
</dbReference>
<evidence type="ECO:0000259" key="1">
    <source>
        <dbReference type="Pfam" id="PF12146"/>
    </source>
</evidence>
<proteinExistence type="predicted"/>
<feature type="domain" description="Serine aminopeptidase S33" evidence="1">
    <location>
        <begin position="67"/>
        <end position="287"/>
    </location>
</feature>